<dbReference type="InterPro" id="IPR036388">
    <property type="entry name" value="WH-like_DNA-bd_sf"/>
</dbReference>
<dbReference type="InterPro" id="IPR036390">
    <property type="entry name" value="WH_DNA-bd_sf"/>
</dbReference>
<evidence type="ECO:0000313" key="7">
    <source>
        <dbReference type="Proteomes" id="UP000606044"/>
    </source>
</evidence>
<keyword evidence="7" id="KW-1185">Reference proteome</keyword>
<dbReference type="Proteomes" id="UP000606044">
    <property type="component" value="Unassembled WGS sequence"/>
</dbReference>
<dbReference type="EMBL" id="BMCT01000001">
    <property type="protein sequence ID" value="GGF53775.1"/>
    <property type="molecule type" value="Genomic_DNA"/>
</dbReference>
<reference evidence="6" key="1">
    <citation type="journal article" date="2014" name="Int. J. Syst. Evol. Microbiol.">
        <title>Complete genome sequence of Corynebacterium casei LMG S-19264T (=DSM 44701T), isolated from a smear-ripened cheese.</title>
        <authorList>
            <consortium name="US DOE Joint Genome Institute (JGI-PGF)"/>
            <person name="Walter F."/>
            <person name="Albersmeier A."/>
            <person name="Kalinowski J."/>
            <person name="Ruckert C."/>
        </authorList>
    </citation>
    <scope>NUCLEOTIDE SEQUENCE</scope>
    <source>
        <strain evidence="6">CCM 7897</strain>
    </source>
</reference>
<keyword evidence="3" id="KW-0238">DNA-binding</keyword>
<sequence length="325" mass="36453">MARWDDVEVFLRVVDRGSFNGAAEQLGLPPTSVSRKVKALEERLGVQLLHRTTRRVWPSEAGQAYYQKCVDAIATLDQADASMRALTQEPEGHLKVLLNYSTAILVVEPELAAFHKRYPKVQLHLTLDNHPLDLIEHGYDVAVRIGPVRDSSYHVRSLGSKQLQLMASPSYLDRMGRPTHPEELVNHQLIAVRTAPGPIIWNLEGPDTPVDLKVNPVLDTNDAIMAIRQATSGSGITMISRCLARRRVENGELELVLPDWRRRDPVETVVLFPARATLDLKVRVFVDFLVEAFDRWSSGEFAPVRSGPAKTIITEKPRNWSEPAP</sequence>
<dbReference type="InterPro" id="IPR058163">
    <property type="entry name" value="LysR-type_TF_proteobact-type"/>
</dbReference>
<dbReference type="FunFam" id="1.10.10.10:FF:000001">
    <property type="entry name" value="LysR family transcriptional regulator"/>
    <property type="match status" value="1"/>
</dbReference>
<dbReference type="PANTHER" id="PTHR30537">
    <property type="entry name" value="HTH-TYPE TRANSCRIPTIONAL REGULATOR"/>
    <property type="match status" value="1"/>
</dbReference>
<evidence type="ECO:0000256" key="3">
    <source>
        <dbReference type="ARBA" id="ARBA00023125"/>
    </source>
</evidence>
<dbReference type="Pfam" id="PF03466">
    <property type="entry name" value="LysR_substrate"/>
    <property type="match status" value="1"/>
</dbReference>
<protein>
    <submittedName>
        <fullName evidence="6">Transcriptional regulator</fullName>
    </submittedName>
</protein>
<evidence type="ECO:0000259" key="5">
    <source>
        <dbReference type="PROSITE" id="PS50931"/>
    </source>
</evidence>
<evidence type="ECO:0000256" key="4">
    <source>
        <dbReference type="ARBA" id="ARBA00023163"/>
    </source>
</evidence>
<evidence type="ECO:0000256" key="2">
    <source>
        <dbReference type="ARBA" id="ARBA00023015"/>
    </source>
</evidence>
<dbReference type="PROSITE" id="PS50931">
    <property type="entry name" value="HTH_LYSR"/>
    <property type="match status" value="1"/>
</dbReference>
<dbReference type="InterPro" id="IPR000847">
    <property type="entry name" value="LysR_HTH_N"/>
</dbReference>
<dbReference type="GO" id="GO:0003677">
    <property type="term" value="F:DNA binding"/>
    <property type="evidence" value="ECO:0007669"/>
    <property type="project" value="UniProtKB-KW"/>
</dbReference>
<organism evidence="6 7">
    <name type="scientific">Azorhizobium oxalatiphilum</name>
    <dbReference type="NCBI Taxonomy" id="980631"/>
    <lineage>
        <taxon>Bacteria</taxon>
        <taxon>Pseudomonadati</taxon>
        <taxon>Pseudomonadota</taxon>
        <taxon>Alphaproteobacteria</taxon>
        <taxon>Hyphomicrobiales</taxon>
        <taxon>Xanthobacteraceae</taxon>
        <taxon>Azorhizobium</taxon>
    </lineage>
</organism>
<evidence type="ECO:0000313" key="6">
    <source>
        <dbReference type="EMBL" id="GGF53775.1"/>
    </source>
</evidence>
<evidence type="ECO:0000256" key="1">
    <source>
        <dbReference type="ARBA" id="ARBA00009437"/>
    </source>
</evidence>
<reference evidence="6" key="2">
    <citation type="submission" date="2020-09" db="EMBL/GenBank/DDBJ databases">
        <authorList>
            <person name="Sun Q."/>
            <person name="Sedlacek I."/>
        </authorList>
    </citation>
    <scope>NUCLEOTIDE SEQUENCE</scope>
    <source>
        <strain evidence="6">CCM 7897</strain>
    </source>
</reference>
<dbReference type="RefSeq" id="WP_188576201.1">
    <property type="nucleotide sequence ID" value="NZ_BMCT01000001.1"/>
</dbReference>
<dbReference type="AlphaFoldDB" id="A0A917BRJ0"/>
<dbReference type="Pfam" id="PF00126">
    <property type="entry name" value="HTH_1"/>
    <property type="match status" value="1"/>
</dbReference>
<dbReference type="SUPFAM" id="SSF53850">
    <property type="entry name" value="Periplasmic binding protein-like II"/>
    <property type="match status" value="1"/>
</dbReference>
<name>A0A917BRJ0_9HYPH</name>
<feature type="domain" description="HTH lysR-type" evidence="5">
    <location>
        <begin position="1"/>
        <end position="59"/>
    </location>
</feature>
<comment type="similarity">
    <text evidence="1">Belongs to the LysR transcriptional regulatory family.</text>
</comment>
<dbReference type="CDD" id="cd08422">
    <property type="entry name" value="PBP2_CrgA_like"/>
    <property type="match status" value="1"/>
</dbReference>
<dbReference type="GO" id="GO:0003700">
    <property type="term" value="F:DNA-binding transcription factor activity"/>
    <property type="evidence" value="ECO:0007669"/>
    <property type="project" value="InterPro"/>
</dbReference>
<accession>A0A917BRJ0</accession>
<dbReference type="PANTHER" id="PTHR30537:SF5">
    <property type="entry name" value="HTH-TYPE TRANSCRIPTIONAL ACTIVATOR TTDR-RELATED"/>
    <property type="match status" value="1"/>
</dbReference>
<keyword evidence="2" id="KW-0805">Transcription regulation</keyword>
<gene>
    <name evidence="6" type="ORF">GCM10007301_11550</name>
</gene>
<keyword evidence="4" id="KW-0804">Transcription</keyword>
<proteinExistence type="inferred from homology"/>
<comment type="caution">
    <text evidence="6">The sequence shown here is derived from an EMBL/GenBank/DDBJ whole genome shotgun (WGS) entry which is preliminary data.</text>
</comment>
<dbReference type="SUPFAM" id="SSF46785">
    <property type="entry name" value="Winged helix' DNA-binding domain"/>
    <property type="match status" value="1"/>
</dbReference>
<dbReference type="InterPro" id="IPR005119">
    <property type="entry name" value="LysR_subst-bd"/>
</dbReference>
<dbReference type="Gene3D" id="3.40.190.10">
    <property type="entry name" value="Periplasmic binding protein-like II"/>
    <property type="match status" value="2"/>
</dbReference>
<dbReference type="Gene3D" id="1.10.10.10">
    <property type="entry name" value="Winged helix-like DNA-binding domain superfamily/Winged helix DNA-binding domain"/>
    <property type="match status" value="1"/>
</dbReference>